<gene>
    <name evidence="2" type="ORF">H9646_16370</name>
</gene>
<accession>A0ABR8SEY1</accession>
<feature type="signal peptide" evidence="1">
    <location>
        <begin position="1"/>
        <end position="24"/>
    </location>
</feature>
<feature type="chain" id="PRO_5045597179" evidence="1">
    <location>
        <begin position="25"/>
        <end position="218"/>
    </location>
</feature>
<keyword evidence="3" id="KW-1185">Reference proteome</keyword>
<name>A0ABR8SEY1_9BURK</name>
<organism evidence="2 3">
    <name type="scientific">Comamonas avium</name>
    <dbReference type="NCBI Taxonomy" id="2762231"/>
    <lineage>
        <taxon>Bacteria</taxon>
        <taxon>Pseudomonadati</taxon>
        <taxon>Pseudomonadota</taxon>
        <taxon>Betaproteobacteria</taxon>
        <taxon>Burkholderiales</taxon>
        <taxon>Comamonadaceae</taxon>
        <taxon>Comamonas</taxon>
    </lineage>
</organism>
<evidence type="ECO:0000313" key="3">
    <source>
        <dbReference type="Proteomes" id="UP000634919"/>
    </source>
</evidence>
<protein>
    <submittedName>
        <fullName evidence="2">Uncharacterized protein</fullName>
    </submittedName>
</protein>
<evidence type="ECO:0000256" key="1">
    <source>
        <dbReference type="SAM" id="SignalP"/>
    </source>
</evidence>
<proteinExistence type="predicted"/>
<dbReference type="EMBL" id="JACSQK010000009">
    <property type="protein sequence ID" value="MBD7962047.1"/>
    <property type="molecule type" value="Genomic_DNA"/>
</dbReference>
<sequence>MSLKHLFRLISAISFSLTSIGTMAQSLSLTSENYMQDGANKGVVLLSVRWDRKWKCAGFENAQLRLLGFDFFPSTRPVDDEGADLLLDDAPLLLTKPRFDDYAFLVEPGQYALSKLHIKVARSVRDVGIAKVGRETLLQEGASVGGTFNVDAGEVVYIGHFSIDCFQEPSLWRVYLKDRESFNEYLADQKKKVPELDTSKASFRLFKSSYFGRDFELE</sequence>
<evidence type="ECO:0000313" key="2">
    <source>
        <dbReference type="EMBL" id="MBD7962047.1"/>
    </source>
</evidence>
<comment type="caution">
    <text evidence="2">The sequence shown here is derived from an EMBL/GenBank/DDBJ whole genome shotgun (WGS) entry which is preliminary data.</text>
</comment>
<dbReference type="RefSeq" id="WP_191724465.1">
    <property type="nucleotide sequence ID" value="NZ_JACSQK010000009.1"/>
</dbReference>
<dbReference type="Proteomes" id="UP000634919">
    <property type="component" value="Unassembled WGS sequence"/>
</dbReference>
<reference evidence="2 3" key="1">
    <citation type="submission" date="2020-08" db="EMBL/GenBank/DDBJ databases">
        <title>A Genomic Blueprint of the Chicken Gut Microbiome.</title>
        <authorList>
            <person name="Gilroy R."/>
            <person name="Ravi A."/>
            <person name="Getino M."/>
            <person name="Pursley I."/>
            <person name="Horton D.L."/>
            <person name="Alikhan N.-F."/>
            <person name="Baker D."/>
            <person name="Gharbi K."/>
            <person name="Hall N."/>
            <person name="Watson M."/>
            <person name="Adriaenssens E.M."/>
            <person name="Foster-Nyarko E."/>
            <person name="Jarju S."/>
            <person name="Secka A."/>
            <person name="Antonio M."/>
            <person name="Oren A."/>
            <person name="Chaudhuri R."/>
            <person name="La Ragione R.M."/>
            <person name="Hildebrand F."/>
            <person name="Pallen M.J."/>
        </authorList>
    </citation>
    <scope>NUCLEOTIDE SEQUENCE [LARGE SCALE GENOMIC DNA]</scope>
    <source>
        <strain evidence="2 3">Sa2CVA6</strain>
    </source>
</reference>
<keyword evidence="1" id="KW-0732">Signal</keyword>